<dbReference type="Pfam" id="PF11367">
    <property type="entry name" value="Tail_completion_gp17"/>
    <property type="match status" value="1"/>
</dbReference>
<gene>
    <name evidence="2" type="ORF">UFOVP1379_7</name>
    <name evidence="1" type="ORF">UFOVP942_30</name>
</gene>
<dbReference type="EMBL" id="LR796888">
    <property type="protein sequence ID" value="CAB4173116.1"/>
    <property type="molecule type" value="Genomic_DNA"/>
</dbReference>
<dbReference type="Gene3D" id="3.30.2000.30">
    <property type="match status" value="1"/>
</dbReference>
<dbReference type="InterPro" id="IPR053745">
    <property type="entry name" value="Viral_Tail_Comp_sf"/>
</dbReference>
<organism evidence="2">
    <name type="scientific">uncultured Caudovirales phage</name>
    <dbReference type="NCBI Taxonomy" id="2100421"/>
    <lineage>
        <taxon>Viruses</taxon>
        <taxon>Duplodnaviria</taxon>
        <taxon>Heunggongvirae</taxon>
        <taxon>Uroviricota</taxon>
        <taxon>Caudoviricetes</taxon>
        <taxon>Peduoviridae</taxon>
        <taxon>Maltschvirus</taxon>
        <taxon>Maltschvirus maltsch</taxon>
    </lineage>
</organism>
<proteinExistence type="predicted"/>
<name>A0A6J5S483_9CAUD</name>
<protein>
    <submittedName>
        <fullName evidence="2">Tail completion protein</fullName>
    </submittedName>
</protein>
<evidence type="ECO:0000313" key="2">
    <source>
        <dbReference type="EMBL" id="CAB4203248.1"/>
    </source>
</evidence>
<dbReference type="EMBL" id="LR797329">
    <property type="protein sequence ID" value="CAB4203248.1"/>
    <property type="molecule type" value="Genomic_DNA"/>
</dbReference>
<dbReference type="InterPro" id="IPR021508">
    <property type="entry name" value="Gp17-like"/>
</dbReference>
<accession>A0A6J5S483</accession>
<reference evidence="2" key="1">
    <citation type="submission" date="2020-05" db="EMBL/GenBank/DDBJ databases">
        <authorList>
            <person name="Chiriac C."/>
            <person name="Salcher M."/>
            <person name="Ghai R."/>
            <person name="Kavagutti S V."/>
        </authorList>
    </citation>
    <scope>NUCLEOTIDE SEQUENCE</scope>
</reference>
<evidence type="ECO:0000313" key="1">
    <source>
        <dbReference type="EMBL" id="CAB4173116.1"/>
    </source>
</evidence>
<sequence length="140" mass="14654">MPASAIESGIFARLSAVAEITALVPAVRITPDRRTKDAALPAITYRIGGGMPIKTLQGAHASLTRTDVDITAYGTTRLAVRNIINACAVAFDGYSGLNGGVTFAGVNLDSFETAYFEPSAGESQGVYAAMLTIRCMHVTL</sequence>